<evidence type="ECO:0000313" key="3">
    <source>
        <dbReference type="Proteomes" id="UP000642070"/>
    </source>
</evidence>
<gene>
    <name evidence="2" type="ORF">GCM10007977_034660</name>
</gene>
<reference evidence="2" key="2">
    <citation type="submission" date="2020-09" db="EMBL/GenBank/DDBJ databases">
        <authorList>
            <person name="Sun Q."/>
            <person name="Ohkuma M."/>
        </authorList>
    </citation>
    <scope>NUCLEOTIDE SEQUENCE</scope>
    <source>
        <strain evidence="2">JCM 19831</strain>
    </source>
</reference>
<protein>
    <recommendedName>
        <fullName evidence="4">Secreted protein</fullName>
    </recommendedName>
</protein>
<evidence type="ECO:0000313" key="2">
    <source>
        <dbReference type="EMBL" id="GGM30422.1"/>
    </source>
</evidence>
<name>A0A917TNX4_9ACTN</name>
<accession>A0A917TNX4</accession>
<evidence type="ECO:0008006" key="4">
    <source>
        <dbReference type="Google" id="ProtNLM"/>
    </source>
</evidence>
<reference evidence="2" key="1">
    <citation type="journal article" date="2014" name="Int. J. Syst. Evol. Microbiol.">
        <title>Complete genome sequence of Corynebacterium casei LMG S-19264T (=DSM 44701T), isolated from a smear-ripened cheese.</title>
        <authorList>
            <consortium name="US DOE Joint Genome Institute (JGI-PGF)"/>
            <person name="Walter F."/>
            <person name="Albersmeier A."/>
            <person name="Kalinowski J."/>
            <person name="Ruckert C."/>
        </authorList>
    </citation>
    <scope>NUCLEOTIDE SEQUENCE</scope>
    <source>
        <strain evidence="2">JCM 19831</strain>
    </source>
</reference>
<keyword evidence="1" id="KW-0732">Signal</keyword>
<proteinExistence type="predicted"/>
<organism evidence="2 3">
    <name type="scientific">Dactylosporangium sucinum</name>
    <dbReference type="NCBI Taxonomy" id="1424081"/>
    <lineage>
        <taxon>Bacteria</taxon>
        <taxon>Bacillati</taxon>
        <taxon>Actinomycetota</taxon>
        <taxon>Actinomycetes</taxon>
        <taxon>Micromonosporales</taxon>
        <taxon>Micromonosporaceae</taxon>
        <taxon>Dactylosporangium</taxon>
    </lineage>
</organism>
<dbReference type="EMBL" id="BMPI01000015">
    <property type="protein sequence ID" value="GGM30422.1"/>
    <property type="molecule type" value="Genomic_DNA"/>
</dbReference>
<dbReference type="AlphaFoldDB" id="A0A917TNX4"/>
<evidence type="ECO:0000256" key="1">
    <source>
        <dbReference type="SAM" id="SignalP"/>
    </source>
</evidence>
<feature type="signal peptide" evidence="1">
    <location>
        <begin position="1"/>
        <end position="26"/>
    </location>
</feature>
<feature type="chain" id="PRO_5039721220" description="Secreted protein" evidence="1">
    <location>
        <begin position="27"/>
        <end position="161"/>
    </location>
</feature>
<keyword evidence="3" id="KW-1185">Reference proteome</keyword>
<sequence>MSTRSKGLRAALATMSLAGTMIVVQAGFAGTAHARCIAENRPETGRLTIAGVTYATATPRTNTCNNNNTETTDYQANRIGWRASYHWQNNGLWSSSYGDYDTSTNTAVFTDTNSHSLVLLCADNEGSIPAGATPTWYCGWNGNVAVSTGVNRTFAVLSEGF</sequence>
<comment type="caution">
    <text evidence="2">The sequence shown here is derived from an EMBL/GenBank/DDBJ whole genome shotgun (WGS) entry which is preliminary data.</text>
</comment>
<dbReference type="RefSeq" id="WP_190250880.1">
    <property type="nucleotide sequence ID" value="NZ_BMPI01000015.1"/>
</dbReference>
<dbReference type="Proteomes" id="UP000642070">
    <property type="component" value="Unassembled WGS sequence"/>
</dbReference>